<dbReference type="PANTHER" id="PTHR10827:SF98">
    <property type="entry name" value="45 KDA CALCIUM-BINDING PROTEIN"/>
    <property type="match status" value="1"/>
</dbReference>
<dbReference type="GO" id="GO:0005783">
    <property type="term" value="C:endoplasmic reticulum"/>
    <property type="evidence" value="ECO:0007669"/>
    <property type="project" value="TreeGrafter"/>
</dbReference>
<dbReference type="AlphaFoldDB" id="T1GI58"/>
<accession>T1GI58</accession>
<reference evidence="5" key="2">
    <citation type="submission" date="2015-06" db="UniProtKB">
        <authorList>
            <consortium name="EnsemblMetazoa"/>
        </authorList>
    </citation>
    <scope>IDENTIFICATION</scope>
</reference>
<evidence type="ECO:0000313" key="5">
    <source>
        <dbReference type="EnsemblMetazoa" id="MESCA003126-PA"/>
    </source>
</evidence>
<protein>
    <recommendedName>
        <fullName evidence="4">EF-hand domain-containing protein</fullName>
    </recommendedName>
</protein>
<evidence type="ECO:0000259" key="4">
    <source>
        <dbReference type="PROSITE" id="PS50222"/>
    </source>
</evidence>
<dbReference type="GO" id="GO:0005509">
    <property type="term" value="F:calcium ion binding"/>
    <property type="evidence" value="ECO:0007669"/>
    <property type="project" value="InterPro"/>
</dbReference>
<evidence type="ECO:0000256" key="3">
    <source>
        <dbReference type="ARBA" id="ARBA00022837"/>
    </source>
</evidence>
<organism evidence="5 6">
    <name type="scientific">Megaselia scalaris</name>
    <name type="common">Humpbacked fly</name>
    <name type="synonym">Phora scalaris</name>
    <dbReference type="NCBI Taxonomy" id="36166"/>
    <lineage>
        <taxon>Eukaryota</taxon>
        <taxon>Metazoa</taxon>
        <taxon>Ecdysozoa</taxon>
        <taxon>Arthropoda</taxon>
        <taxon>Hexapoda</taxon>
        <taxon>Insecta</taxon>
        <taxon>Pterygota</taxon>
        <taxon>Neoptera</taxon>
        <taxon>Endopterygota</taxon>
        <taxon>Diptera</taxon>
        <taxon>Brachycera</taxon>
        <taxon>Muscomorpha</taxon>
        <taxon>Platypezoidea</taxon>
        <taxon>Phoridae</taxon>
        <taxon>Megaseliini</taxon>
        <taxon>Megaselia</taxon>
    </lineage>
</organism>
<keyword evidence="1" id="KW-0479">Metal-binding</keyword>
<keyword evidence="2" id="KW-0677">Repeat</keyword>
<dbReference type="InterPro" id="IPR002048">
    <property type="entry name" value="EF_hand_dom"/>
</dbReference>
<evidence type="ECO:0000313" key="6">
    <source>
        <dbReference type="Proteomes" id="UP000015102"/>
    </source>
</evidence>
<dbReference type="EMBL" id="CAQQ02091350">
    <property type="status" value="NOT_ANNOTATED_CDS"/>
    <property type="molecule type" value="Genomic_DNA"/>
</dbReference>
<proteinExistence type="predicted"/>
<dbReference type="PROSITE" id="PS50222">
    <property type="entry name" value="EF_HAND_2"/>
    <property type="match status" value="1"/>
</dbReference>
<dbReference type="HOGENOM" id="CLU_134018_0_0_1"/>
<dbReference type="GO" id="GO:0017156">
    <property type="term" value="P:calcium-ion regulated exocytosis"/>
    <property type="evidence" value="ECO:0007669"/>
    <property type="project" value="TreeGrafter"/>
</dbReference>
<dbReference type="InterPro" id="IPR018247">
    <property type="entry name" value="EF_Hand_1_Ca_BS"/>
</dbReference>
<dbReference type="InterPro" id="IPR011992">
    <property type="entry name" value="EF-hand-dom_pair"/>
</dbReference>
<name>T1GI58_MEGSC</name>
<dbReference type="PROSITE" id="PS00018">
    <property type="entry name" value="EF_HAND_1"/>
    <property type="match status" value="2"/>
</dbReference>
<dbReference type="Gene3D" id="1.10.238.10">
    <property type="entry name" value="EF-hand"/>
    <property type="match status" value="1"/>
</dbReference>
<dbReference type="STRING" id="36166.T1GI58"/>
<dbReference type="Proteomes" id="UP000015102">
    <property type="component" value="Unassembled WGS sequence"/>
</dbReference>
<evidence type="ECO:0000256" key="1">
    <source>
        <dbReference type="ARBA" id="ARBA00022723"/>
    </source>
</evidence>
<evidence type="ECO:0000256" key="2">
    <source>
        <dbReference type="ARBA" id="ARBA00022737"/>
    </source>
</evidence>
<dbReference type="EnsemblMetazoa" id="MESCA003126-RA">
    <property type="protein sequence ID" value="MESCA003126-PA"/>
    <property type="gene ID" value="MESCA003126"/>
</dbReference>
<dbReference type="Pfam" id="PF13833">
    <property type="entry name" value="EF-hand_8"/>
    <property type="match status" value="1"/>
</dbReference>
<dbReference type="Pfam" id="PF13202">
    <property type="entry name" value="EF-hand_5"/>
    <property type="match status" value="1"/>
</dbReference>
<keyword evidence="3" id="KW-0106">Calcium</keyword>
<feature type="domain" description="EF-hand" evidence="4">
    <location>
        <begin position="60"/>
        <end position="95"/>
    </location>
</feature>
<reference evidence="6" key="1">
    <citation type="submission" date="2013-02" db="EMBL/GenBank/DDBJ databases">
        <authorList>
            <person name="Hughes D."/>
        </authorList>
    </citation>
    <scope>NUCLEOTIDE SEQUENCE</scope>
    <source>
        <strain>Durham</strain>
        <strain evidence="6">NC isolate 2 -- Noor lab</strain>
    </source>
</reference>
<dbReference type="PANTHER" id="PTHR10827">
    <property type="entry name" value="RETICULOCALBIN"/>
    <property type="match status" value="1"/>
</dbReference>
<sequence length="192" mass="22474">MSENYINDHSELRHTKLNRKAREDMMRDKAKWAEAAKTDPFSLTIDEFFSFQHPESSTSNLLALVDDLLRLFDIDGDDRLTIDEFSNVTENQEESDMYRKSIISKTVMERRAEFSRILDQNGDGKADRSELLMYVDPRHPRYALQEAATLISLTDDDQDGRISFEEMVKHKDIYISSKMISTSRSFHEDFLF</sequence>
<dbReference type="SUPFAM" id="SSF47473">
    <property type="entry name" value="EF-hand"/>
    <property type="match status" value="1"/>
</dbReference>
<dbReference type="OMA" id="MSENYIN"/>
<keyword evidence="6" id="KW-1185">Reference proteome</keyword>